<evidence type="ECO:0000259" key="2">
    <source>
        <dbReference type="Pfam" id="PF01970"/>
    </source>
</evidence>
<feature type="transmembrane region" description="Helical" evidence="1">
    <location>
        <begin position="57"/>
        <end position="78"/>
    </location>
</feature>
<feature type="transmembrane region" description="Helical" evidence="1">
    <location>
        <begin position="389"/>
        <end position="407"/>
    </location>
</feature>
<keyword evidence="4" id="KW-1185">Reference proteome</keyword>
<evidence type="ECO:0000313" key="4">
    <source>
        <dbReference type="Proteomes" id="UP000095743"/>
    </source>
</evidence>
<keyword evidence="1" id="KW-0472">Membrane</keyword>
<gene>
    <name evidence="3" type="ORF">Gferi_22595</name>
</gene>
<dbReference type="AlphaFoldDB" id="A0A1D8GMH4"/>
<evidence type="ECO:0000313" key="3">
    <source>
        <dbReference type="EMBL" id="AOT72080.1"/>
    </source>
</evidence>
<dbReference type="STRING" id="1424294.Gferi_22595"/>
<evidence type="ECO:0000256" key="1">
    <source>
        <dbReference type="SAM" id="Phobius"/>
    </source>
</evidence>
<keyword evidence="1" id="KW-1133">Transmembrane helix</keyword>
<dbReference type="PANTHER" id="PTHR35342">
    <property type="entry name" value="TRICARBOXYLIC TRANSPORT PROTEIN"/>
    <property type="match status" value="1"/>
</dbReference>
<dbReference type="KEGG" id="gfe:Gferi_22595"/>
<feature type="transmembrane region" description="Helical" evidence="1">
    <location>
        <begin position="354"/>
        <end position="377"/>
    </location>
</feature>
<dbReference type="OrthoDB" id="9781349at2"/>
<feature type="transmembrane region" description="Helical" evidence="1">
    <location>
        <begin position="16"/>
        <end position="45"/>
    </location>
</feature>
<dbReference type="Pfam" id="PF01970">
    <property type="entry name" value="TctA"/>
    <property type="match status" value="1"/>
</dbReference>
<dbReference type="Proteomes" id="UP000095743">
    <property type="component" value="Chromosome"/>
</dbReference>
<feature type="transmembrane region" description="Helical" evidence="1">
    <location>
        <begin position="413"/>
        <end position="443"/>
    </location>
</feature>
<reference evidence="3 4" key="1">
    <citation type="submission" date="2016-09" db="EMBL/GenBank/DDBJ databases">
        <title>Genomic analysis reveals versatility of anaerobic energy metabolism of Geosporobacter ferrireducens IRF9 of phylum Firmicutes.</title>
        <authorList>
            <person name="Kim S.-J."/>
        </authorList>
    </citation>
    <scope>NUCLEOTIDE SEQUENCE [LARGE SCALE GENOMIC DNA]</scope>
    <source>
        <strain evidence="3 4">IRF9</strain>
    </source>
</reference>
<keyword evidence="1" id="KW-0812">Transmembrane</keyword>
<feature type="transmembrane region" description="Helical" evidence="1">
    <location>
        <begin position="165"/>
        <end position="183"/>
    </location>
</feature>
<feature type="transmembrane region" description="Helical" evidence="1">
    <location>
        <begin position="140"/>
        <end position="159"/>
    </location>
</feature>
<feature type="transmembrane region" description="Helical" evidence="1">
    <location>
        <begin position="328"/>
        <end position="348"/>
    </location>
</feature>
<feature type="transmembrane region" description="Helical" evidence="1">
    <location>
        <begin position="105"/>
        <end position="128"/>
    </location>
</feature>
<dbReference type="RefSeq" id="WP_069980395.1">
    <property type="nucleotide sequence ID" value="NZ_CP017269.1"/>
</dbReference>
<name>A0A1D8GMH4_9FIRM</name>
<proteinExistence type="predicted"/>
<accession>A0A1D8GMH4</accession>
<feature type="transmembrane region" description="Helical" evidence="1">
    <location>
        <begin position="464"/>
        <end position="485"/>
    </location>
</feature>
<dbReference type="PANTHER" id="PTHR35342:SF5">
    <property type="entry name" value="TRICARBOXYLIC TRANSPORT PROTEIN"/>
    <property type="match status" value="1"/>
</dbReference>
<feature type="domain" description="DUF112" evidence="2">
    <location>
        <begin position="16"/>
        <end position="438"/>
    </location>
</feature>
<organism evidence="3 4">
    <name type="scientific">Geosporobacter ferrireducens</name>
    <dbReference type="NCBI Taxonomy" id="1424294"/>
    <lineage>
        <taxon>Bacteria</taxon>
        <taxon>Bacillati</taxon>
        <taxon>Bacillota</taxon>
        <taxon>Clostridia</taxon>
        <taxon>Peptostreptococcales</taxon>
        <taxon>Thermotaleaceae</taxon>
        <taxon>Geosporobacter</taxon>
    </lineage>
</organism>
<protein>
    <submittedName>
        <fullName evidence="3">Tat pathway signal protein</fullName>
    </submittedName>
</protein>
<dbReference type="EMBL" id="CP017269">
    <property type="protein sequence ID" value="AOT72080.1"/>
    <property type="molecule type" value="Genomic_DNA"/>
</dbReference>
<dbReference type="InterPro" id="IPR002823">
    <property type="entry name" value="DUF112_TM"/>
</dbReference>
<sequence length="498" mass="52852">MLADGFLMILSQPATLAIIFGTVVIGIIFGAIPGLSATMAIAMCLPITYGMSSINGIAAMIGLYIGGISGGLISAILLNMPGTPSSIATCFDGRPMALKGEAGKALGTGIVFSFLGTIISIFALVTIAPPLAEMAIKFGPFEYFSVTIFALSLIITLTGKSLVKGLMMGVFGIMLSTVGLAPVDNVARYTFGIIQFKSGFDILTVLVGLYAISEIFENANNTTVLNRSQIESNVKIKGFGFSMKEFTGQIVNLIRSTAIGIAIGILPGIGGGTSNILAYTAAKNQSREPEKFGTGIMDGVVASEAANNATVGGAIIPLLTLGIPGDSVTAMMLGGLIIHGITPGPLIFQQNGQMVYAIFAAMIVASIAMLITEFLGLRIFVKILRVPKHILLPLIFVLCAVGAFGLNSRVFDIWATLIFGIIGYLLLKFGFPLPPLILGFILGRTMEINLRRGLMYSNGDFLEFFRQPISLIFILLTVLSLLLSVRKLKKQKLEKYTY</sequence>